<reference evidence="2" key="1">
    <citation type="submission" date="2016-01" db="EMBL/GenBank/DDBJ databases">
        <authorList>
            <person name="Mitreva M."/>
            <person name="Pepin K.H."/>
            <person name="Mihindukulasuriya K.A."/>
            <person name="Fulton R."/>
            <person name="Fronick C."/>
            <person name="O'Laughlin M."/>
            <person name="Miner T."/>
            <person name="Herter B."/>
            <person name="Rosa B.A."/>
            <person name="Cordes M."/>
            <person name="Tomlinson C."/>
            <person name="Wollam A."/>
            <person name="Palsikar V.B."/>
            <person name="Mardis E.R."/>
            <person name="Wilson R.K."/>
        </authorList>
    </citation>
    <scope>NUCLEOTIDE SEQUENCE [LARGE SCALE GENOMIC DNA]</scope>
    <source>
        <strain evidence="2">MJR7716</strain>
    </source>
</reference>
<dbReference type="Proteomes" id="UP000070533">
    <property type="component" value="Unassembled WGS sequence"/>
</dbReference>
<evidence type="ECO:0000313" key="2">
    <source>
        <dbReference type="Proteomes" id="UP000070533"/>
    </source>
</evidence>
<protein>
    <submittedName>
        <fullName evidence="1">Uncharacterized protein</fullName>
    </submittedName>
</protein>
<dbReference type="AlphaFoldDB" id="A0A133QN48"/>
<dbReference type="PATRIC" id="fig|28128.5.peg.198"/>
<dbReference type="STRING" id="28128.HMPREF3226_00198"/>
<organism evidence="1 2">
    <name type="scientific">Prevotella corporis</name>
    <dbReference type="NCBI Taxonomy" id="28128"/>
    <lineage>
        <taxon>Bacteria</taxon>
        <taxon>Pseudomonadati</taxon>
        <taxon>Bacteroidota</taxon>
        <taxon>Bacteroidia</taxon>
        <taxon>Bacteroidales</taxon>
        <taxon>Prevotellaceae</taxon>
        <taxon>Prevotella</taxon>
    </lineage>
</organism>
<comment type="caution">
    <text evidence="1">The sequence shown here is derived from an EMBL/GenBank/DDBJ whole genome shotgun (WGS) entry which is preliminary data.</text>
</comment>
<proteinExistence type="predicted"/>
<dbReference type="EMBL" id="LRQG01000010">
    <property type="protein sequence ID" value="KXA44281.1"/>
    <property type="molecule type" value="Genomic_DNA"/>
</dbReference>
<gene>
    <name evidence="1" type="ORF">HMPREF3226_00198</name>
</gene>
<evidence type="ECO:0000313" key="1">
    <source>
        <dbReference type="EMBL" id="KXA44281.1"/>
    </source>
</evidence>
<accession>A0A133QN48</accession>
<sequence length="57" mass="6782">MVIGHRHHTLQVRKIGQIPIIHKEKLTDAQIQPAECNTEKQRGLKKFQRVFNFYVTR</sequence>
<name>A0A133QN48_9BACT</name>
<keyword evidence="2" id="KW-1185">Reference proteome</keyword>